<sequence length="257" mass="29069">MQVFRNKLSQYVRLADDAWLPIKELDQRTETFEAGEDLIVAGQDANEIFILQTGWALRYRLLEDGRRQIVNFMLPGDVFDLQSLADLQADHTVTAITDCDVTVIPARPFVRMLRDSTRIAAAFWWAAVQEESILREQIVRIGRRSARERIGHMLLELHRRYAGATGEETDELVMPVTRADIADALGLTPVHVSRTMSAMRRSGLIAEERGSIKLLDRARLARLSHFDTDYLHLKKLNLLTHGLSSNHTAPATALDAD</sequence>
<dbReference type="SMART" id="SM00100">
    <property type="entry name" value="cNMP"/>
    <property type="match status" value="1"/>
</dbReference>
<dbReference type="CDD" id="cd00038">
    <property type="entry name" value="CAP_ED"/>
    <property type="match status" value="1"/>
</dbReference>
<dbReference type="RefSeq" id="WP_084394284.1">
    <property type="nucleotide sequence ID" value="NZ_BMKF01000001.1"/>
</dbReference>
<dbReference type="PANTHER" id="PTHR24567:SF26">
    <property type="entry name" value="REGULATORY PROTEIN YEIL"/>
    <property type="match status" value="1"/>
</dbReference>
<evidence type="ECO:0000313" key="6">
    <source>
        <dbReference type="EMBL" id="GGB62262.1"/>
    </source>
</evidence>
<dbReference type="InterPro" id="IPR050397">
    <property type="entry name" value="Env_Response_Regulators"/>
</dbReference>
<dbReference type="InterPro" id="IPR012318">
    <property type="entry name" value="HTH_CRP"/>
</dbReference>
<keyword evidence="1" id="KW-0805">Transcription regulation</keyword>
<dbReference type="InterPro" id="IPR000595">
    <property type="entry name" value="cNMP-bd_dom"/>
</dbReference>
<dbReference type="PROSITE" id="PS51063">
    <property type="entry name" value="HTH_CRP_2"/>
    <property type="match status" value="1"/>
</dbReference>
<keyword evidence="7" id="KW-1185">Reference proteome</keyword>
<evidence type="ECO:0000313" key="7">
    <source>
        <dbReference type="Proteomes" id="UP000628854"/>
    </source>
</evidence>
<dbReference type="InterPro" id="IPR036388">
    <property type="entry name" value="WH-like_DNA-bd_sf"/>
</dbReference>
<evidence type="ECO:0000256" key="1">
    <source>
        <dbReference type="ARBA" id="ARBA00023015"/>
    </source>
</evidence>
<dbReference type="PANTHER" id="PTHR24567">
    <property type="entry name" value="CRP FAMILY TRANSCRIPTIONAL REGULATORY PROTEIN"/>
    <property type="match status" value="1"/>
</dbReference>
<dbReference type="EMBL" id="BMKF01000001">
    <property type="protein sequence ID" value="GGB62262.1"/>
    <property type="molecule type" value="Genomic_DNA"/>
</dbReference>
<dbReference type="Pfam" id="PF13545">
    <property type="entry name" value="HTH_Crp_2"/>
    <property type="match status" value="1"/>
</dbReference>
<dbReference type="CDD" id="cd00092">
    <property type="entry name" value="HTH_CRP"/>
    <property type="match status" value="1"/>
</dbReference>
<evidence type="ECO:0000259" key="4">
    <source>
        <dbReference type="PROSITE" id="PS50042"/>
    </source>
</evidence>
<evidence type="ECO:0000256" key="2">
    <source>
        <dbReference type="ARBA" id="ARBA00023125"/>
    </source>
</evidence>
<protein>
    <submittedName>
        <fullName evidence="6">Crp/Fnr family transcriptional regulator</fullName>
    </submittedName>
</protein>
<name>A0ABQ1JA60_9PROT</name>
<proteinExistence type="predicted"/>
<dbReference type="InterPro" id="IPR018488">
    <property type="entry name" value="cNMP-bd_CS"/>
</dbReference>
<keyword evidence="3" id="KW-0804">Transcription</keyword>
<dbReference type="PROSITE" id="PS00888">
    <property type="entry name" value="CNMP_BINDING_1"/>
    <property type="match status" value="1"/>
</dbReference>
<comment type="caution">
    <text evidence="6">The sequence shown here is derived from an EMBL/GenBank/DDBJ whole genome shotgun (WGS) entry which is preliminary data.</text>
</comment>
<dbReference type="SUPFAM" id="SSF51206">
    <property type="entry name" value="cAMP-binding domain-like"/>
    <property type="match status" value="1"/>
</dbReference>
<feature type="domain" description="HTH crp-type" evidence="5">
    <location>
        <begin position="144"/>
        <end position="218"/>
    </location>
</feature>
<dbReference type="Gene3D" id="1.10.10.10">
    <property type="entry name" value="Winged helix-like DNA-binding domain superfamily/Winged helix DNA-binding domain"/>
    <property type="match status" value="1"/>
</dbReference>
<keyword evidence="2" id="KW-0238">DNA-binding</keyword>
<gene>
    <name evidence="6" type="ORF">GCM10011503_08620</name>
</gene>
<dbReference type="InterPro" id="IPR018490">
    <property type="entry name" value="cNMP-bd_dom_sf"/>
</dbReference>
<dbReference type="Proteomes" id="UP000628854">
    <property type="component" value="Unassembled WGS sequence"/>
</dbReference>
<dbReference type="Pfam" id="PF00027">
    <property type="entry name" value="cNMP_binding"/>
    <property type="match status" value="1"/>
</dbReference>
<organism evidence="6 7">
    <name type="scientific">Henriciella pelagia</name>
    <dbReference type="NCBI Taxonomy" id="1977912"/>
    <lineage>
        <taxon>Bacteria</taxon>
        <taxon>Pseudomonadati</taxon>
        <taxon>Pseudomonadota</taxon>
        <taxon>Alphaproteobacteria</taxon>
        <taxon>Hyphomonadales</taxon>
        <taxon>Hyphomonadaceae</taxon>
        <taxon>Henriciella</taxon>
    </lineage>
</organism>
<reference evidence="7" key="1">
    <citation type="journal article" date="2019" name="Int. J. Syst. Evol. Microbiol.">
        <title>The Global Catalogue of Microorganisms (GCM) 10K type strain sequencing project: providing services to taxonomists for standard genome sequencing and annotation.</title>
        <authorList>
            <consortium name="The Broad Institute Genomics Platform"/>
            <consortium name="The Broad Institute Genome Sequencing Center for Infectious Disease"/>
            <person name="Wu L."/>
            <person name="Ma J."/>
        </authorList>
    </citation>
    <scope>NUCLEOTIDE SEQUENCE [LARGE SCALE GENOMIC DNA]</scope>
    <source>
        <strain evidence="7">CGMCC 1.15928</strain>
    </source>
</reference>
<dbReference type="SMART" id="SM00419">
    <property type="entry name" value="HTH_CRP"/>
    <property type="match status" value="1"/>
</dbReference>
<dbReference type="Gene3D" id="2.60.120.10">
    <property type="entry name" value="Jelly Rolls"/>
    <property type="match status" value="1"/>
</dbReference>
<evidence type="ECO:0000259" key="5">
    <source>
        <dbReference type="PROSITE" id="PS51063"/>
    </source>
</evidence>
<evidence type="ECO:0000256" key="3">
    <source>
        <dbReference type="ARBA" id="ARBA00023163"/>
    </source>
</evidence>
<dbReference type="InterPro" id="IPR014710">
    <property type="entry name" value="RmlC-like_jellyroll"/>
</dbReference>
<feature type="domain" description="Cyclic nucleotide-binding" evidence="4">
    <location>
        <begin position="32"/>
        <end position="113"/>
    </location>
</feature>
<dbReference type="SUPFAM" id="SSF46785">
    <property type="entry name" value="Winged helix' DNA-binding domain"/>
    <property type="match status" value="1"/>
</dbReference>
<dbReference type="PRINTS" id="PR00034">
    <property type="entry name" value="HTHCRP"/>
</dbReference>
<dbReference type="PROSITE" id="PS50042">
    <property type="entry name" value="CNMP_BINDING_3"/>
    <property type="match status" value="1"/>
</dbReference>
<accession>A0ABQ1JA60</accession>
<dbReference type="InterPro" id="IPR036390">
    <property type="entry name" value="WH_DNA-bd_sf"/>
</dbReference>